<reference evidence="2 3" key="1">
    <citation type="submission" date="2019-02" db="EMBL/GenBank/DDBJ databases">
        <title>Bacterial novel species isolated from soil.</title>
        <authorList>
            <person name="Jung H.-Y."/>
        </authorList>
    </citation>
    <scope>NUCLEOTIDE SEQUENCE [LARGE SCALE GENOMIC DNA]</scope>
    <source>
        <strain evidence="2 3">1-3-3-3</strain>
    </source>
</reference>
<dbReference type="GO" id="GO:0044027">
    <property type="term" value="P:negative regulation of gene expression via chromosomal CpG island methylation"/>
    <property type="evidence" value="ECO:0007669"/>
    <property type="project" value="TreeGrafter"/>
</dbReference>
<keyword evidence="2" id="KW-0255">Endonuclease</keyword>
<dbReference type="Pfam" id="PF13391">
    <property type="entry name" value="HNH_2"/>
    <property type="match status" value="1"/>
</dbReference>
<gene>
    <name evidence="2" type="ORF">EWM57_09830</name>
</gene>
<evidence type="ECO:0000259" key="1">
    <source>
        <dbReference type="PROSITE" id="PS51015"/>
    </source>
</evidence>
<dbReference type="PROSITE" id="PS51015">
    <property type="entry name" value="YDG"/>
    <property type="match status" value="1"/>
</dbReference>
<dbReference type="EMBL" id="SEWE01000017">
    <property type="protein sequence ID" value="RYU79700.1"/>
    <property type="molecule type" value="Genomic_DNA"/>
</dbReference>
<keyword evidence="2" id="KW-0540">Nuclease</keyword>
<feature type="domain" description="YDG" evidence="1">
    <location>
        <begin position="11"/>
        <end position="148"/>
    </location>
</feature>
<protein>
    <submittedName>
        <fullName evidence="2">HNH endonuclease</fullName>
    </submittedName>
</protein>
<dbReference type="Gene3D" id="1.10.30.50">
    <property type="match status" value="1"/>
</dbReference>
<dbReference type="InterPro" id="IPR003105">
    <property type="entry name" value="SRA_YDG"/>
</dbReference>
<dbReference type="GO" id="GO:0016567">
    <property type="term" value="P:protein ubiquitination"/>
    <property type="evidence" value="ECO:0007669"/>
    <property type="project" value="TreeGrafter"/>
</dbReference>
<dbReference type="Pfam" id="PF02182">
    <property type="entry name" value="SAD_SRA"/>
    <property type="match status" value="1"/>
</dbReference>
<dbReference type="Proteomes" id="UP000294155">
    <property type="component" value="Unassembled WGS sequence"/>
</dbReference>
<dbReference type="PANTHER" id="PTHR14140:SF27">
    <property type="entry name" value="OS04G0289800 PROTEIN"/>
    <property type="match status" value="1"/>
</dbReference>
<dbReference type="SMART" id="SM00466">
    <property type="entry name" value="SRA"/>
    <property type="match status" value="1"/>
</dbReference>
<sequence length="294" mass="32668">MAKAPAPIVLGAIAGVLPGHEFRNRKEVKAAGLHRDWVKGISHLMGNPAEAIVLSGGYEDDFDAGGTILYTGEGGNQDKKQVADQTLMGGNLSLHLSFTNKTPVRVIRKIRSKSLGDYYQYAGLYSVTSCEYQRGRSGFMIWRFLLEQIESEELQAATVTPEDAVAERAALYTPVPRRITTAARLVRDTRVMRRVKDLYEYHCQVCGNQLANGRKLYAEAAHVQPLGSPHHGPDTLNNLLCLCPNHHVLLDMGAWSLEDNFSLAGLAGQLVLHPAHGLRPEWAQYHRRHIFHKN</sequence>
<organism evidence="2 3">
    <name type="scientific">Hymenobacter persicinus</name>
    <dbReference type="NCBI Taxonomy" id="2025506"/>
    <lineage>
        <taxon>Bacteria</taxon>
        <taxon>Pseudomonadati</taxon>
        <taxon>Bacteroidota</taxon>
        <taxon>Cytophagia</taxon>
        <taxon>Cytophagales</taxon>
        <taxon>Hymenobacteraceae</taxon>
        <taxon>Hymenobacter</taxon>
    </lineage>
</organism>
<dbReference type="InterPro" id="IPR045134">
    <property type="entry name" value="UHRF1/2-like"/>
</dbReference>
<dbReference type="GO" id="GO:0061630">
    <property type="term" value="F:ubiquitin protein ligase activity"/>
    <property type="evidence" value="ECO:0007669"/>
    <property type="project" value="TreeGrafter"/>
</dbReference>
<dbReference type="InterPro" id="IPR003615">
    <property type="entry name" value="HNH_nuc"/>
</dbReference>
<dbReference type="Gene3D" id="2.30.280.10">
    <property type="entry name" value="SRA-YDG"/>
    <property type="match status" value="1"/>
</dbReference>
<dbReference type="InterPro" id="IPR015947">
    <property type="entry name" value="PUA-like_sf"/>
</dbReference>
<proteinExistence type="predicted"/>
<dbReference type="GO" id="GO:0004519">
    <property type="term" value="F:endonuclease activity"/>
    <property type="evidence" value="ECO:0007669"/>
    <property type="project" value="UniProtKB-KW"/>
</dbReference>
<keyword evidence="3" id="KW-1185">Reference proteome</keyword>
<dbReference type="RefSeq" id="WP_129920971.1">
    <property type="nucleotide sequence ID" value="NZ_SEWE01000017.1"/>
</dbReference>
<dbReference type="InterPro" id="IPR036987">
    <property type="entry name" value="SRA-YDG_sf"/>
</dbReference>
<accession>A0A4Q5LBE1</accession>
<dbReference type="AlphaFoldDB" id="A0A4Q5LBE1"/>
<dbReference type="PANTHER" id="PTHR14140">
    <property type="entry name" value="E3 UBIQUITIN-PROTEIN LIGASE UHRF-RELATED"/>
    <property type="match status" value="1"/>
</dbReference>
<evidence type="ECO:0000313" key="3">
    <source>
        <dbReference type="Proteomes" id="UP000294155"/>
    </source>
</evidence>
<dbReference type="CDD" id="cd00085">
    <property type="entry name" value="HNHc"/>
    <property type="match status" value="1"/>
</dbReference>
<dbReference type="SUPFAM" id="SSF88697">
    <property type="entry name" value="PUA domain-like"/>
    <property type="match status" value="1"/>
</dbReference>
<name>A0A4Q5LBE1_9BACT</name>
<evidence type="ECO:0000313" key="2">
    <source>
        <dbReference type="EMBL" id="RYU79700.1"/>
    </source>
</evidence>
<comment type="caution">
    <text evidence="2">The sequence shown here is derived from an EMBL/GenBank/DDBJ whole genome shotgun (WGS) entry which is preliminary data.</text>
</comment>
<dbReference type="OrthoDB" id="67788at2"/>
<keyword evidence="2" id="KW-0378">Hydrolase</keyword>